<evidence type="ECO:0000256" key="6">
    <source>
        <dbReference type="ARBA" id="ARBA00022727"/>
    </source>
</evidence>
<reference evidence="11 12" key="1">
    <citation type="submission" date="2015-07" db="EMBL/GenBank/DDBJ databases">
        <title>The genome of Dufourea novaeangliae.</title>
        <authorList>
            <person name="Pan H."/>
            <person name="Kapheim K."/>
        </authorList>
    </citation>
    <scope>NUCLEOTIDE SEQUENCE [LARGE SCALE GENOMIC DNA]</scope>
    <source>
        <strain evidence="11">0120121106</strain>
        <tissue evidence="11">Whole body</tissue>
    </source>
</reference>
<dbReference type="OrthoDB" id="425602at2759"/>
<dbReference type="InterPro" id="IPR018095">
    <property type="entry name" value="Thymidylate_kin_CS"/>
</dbReference>
<feature type="domain" description="Thymidylate kinase-like" evidence="10">
    <location>
        <begin position="11"/>
        <end position="188"/>
    </location>
</feature>
<dbReference type="GO" id="GO:0006227">
    <property type="term" value="P:dUDP biosynthetic process"/>
    <property type="evidence" value="ECO:0007669"/>
    <property type="project" value="TreeGrafter"/>
</dbReference>
<dbReference type="GO" id="GO:0004550">
    <property type="term" value="F:nucleoside diphosphate kinase activity"/>
    <property type="evidence" value="ECO:0007669"/>
    <property type="project" value="TreeGrafter"/>
</dbReference>
<evidence type="ECO:0000256" key="5">
    <source>
        <dbReference type="ARBA" id="ARBA00022679"/>
    </source>
</evidence>
<dbReference type="NCBIfam" id="TIGR00041">
    <property type="entry name" value="DTMP_kinase"/>
    <property type="match status" value="1"/>
</dbReference>
<dbReference type="Proteomes" id="UP000076502">
    <property type="component" value="Unassembled WGS sequence"/>
</dbReference>
<name>A0A154PN71_DUFNO</name>
<comment type="pathway">
    <text evidence="1">Pyrimidine metabolism; dTTP biosynthesis.</text>
</comment>
<dbReference type="STRING" id="178035.A0A154PN71"/>
<evidence type="ECO:0000259" key="10">
    <source>
        <dbReference type="Pfam" id="PF02223"/>
    </source>
</evidence>
<gene>
    <name evidence="11" type="ORF">WN55_05599</name>
</gene>
<dbReference type="PANTHER" id="PTHR10344">
    <property type="entry name" value="THYMIDYLATE KINASE"/>
    <property type="match status" value="1"/>
</dbReference>
<dbReference type="InterPro" id="IPR018094">
    <property type="entry name" value="Thymidylate_kinase"/>
</dbReference>
<dbReference type="GO" id="GO:0004798">
    <property type="term" value="F:dTMP kinase activity"/>
    <property type="evidence" value="ECO:0007669"/>
    <property type="project" value="UniProtKB-EC"/>
</dbReference>
<evidence type="ECO:0000256" key="2">
    <source>
        <dbReference type="ARBA" id="ARBA00009776"/>
    </source>
</evidence>
<proteinExistence type="inferred from homology"/>
<evidence type="ECO:0000256" key="1">
    <source>
        <dbReference type="ARBA" id="ARBA00004992"/>
    </source>
</evidence>
<dbReference type="OMA" id="YWHQFDA"/>
<dbReference type="GO" id="GO:0006233">
    <property type="term" value="P:dTDP biosynthetic process"/>
    <property type="evidence" value="ECO:0007669"/>
    <property type="project" value="InterPro"/>
</dbReference>
<keyword evidence="6" id="KW-0545">Nucleotide biosynthesis</keyword>
<comment type="similarity">
    <text evidence="2">Belongs to the thymidylate kinase family.</text>
</comment>
<evidence type="ECO:0000256" key="4">
    <source>
        <dbReference type="ARBA" id="ARBA00017144"/>
    </source>
</evidence>
<evidence type="ECO:0000256" key="7">
    <source>
        <dbReference type="ARBA" id="ARBA00022741"/>
    </source>
</evidence>
<dbReference type="InterPro" id="IPR027417">
    <property type="entry name" value="P-loop_NTPase"/>
</dbReference>
<keyword evidence="9" id="KW-0067">ATP-binding</keyword>
<evidence type="ECO:0000313" key="11">
    <source>
        <dbReference type="EMBL" id="KZC13293.1"/>
    </source>
</evidence>
<dbReference type="GO" id="GO:0005739">
    <property type="term" value="C:mitochondrion"/>
    <property type="evidence" value="ECO:0007669"/>
    <property type="project" value="TreeGrafter"/>
</dbReference>
<dbReference type="FunFam" id="3.40.50.300:FF:000679">
    <property type="entry name" value="Thymidylate kinase"/>
    <property type="match status" value="1"/>
</dbReference>
<dbReference type="PROSITE" id="PS01331">
    <property type="entry name" value="THYMIDYLATE_KINASE"/>
    <property type="match status" value="1"/>
</dbReference>
<evidence type="ECO:0000313" key="12">
    <source>
        <dbReference type="Proteomes" id="UP000076502"/>
    </source>
</evidence>
<dbReference type="EMBL" id="KQ434998">
    <property type="protein sequence ID" value="KZC13293.1"/>
    <property type="molecule type" value="Genomic_DNA"/>
</dbReference>
<dbReference type="InterPro" id="IPR039430">
    <property type="entry name" value="Thymidylate_kin-like_dom"/>
</dbReference>
<dbReference type="SUPFAM" id="SSF52540">
    <property type="entry name" value="P-loop containing nucleoside triphosphate hydrolases"/>
    <property type="match status" value="1"/>
</dbReference>
<organism evidence="11 12">
    <name type="scientific">Dufourea novaeangliae</name>
    <name type="common">Sweat bee</name>
    <dbReference type="NCBI Taxonomy" id="178035"/>
    <lineage>
        <taxon>Eukaryota</taxon>
        <taxon>Metazoa</taxon>
        <taxon>Ecdysozoa</taxon>
        <taxon>Arthropoda</taxon>
        <taxon>Hexapoda</taxon>
        <taxon>Insecta</taxon>
        <taxon>Pterygota</taxon>
        <taxon>Neoptera</taxon>
        <taxon>Endopterygota</taxon>
        <taxon>Hymenoptera</taxon>
        <taxon>Apocrita</taxon>
        <taxon>Aculeata</taxon>
        <taxon>Apoidea</taxon>
        <taxon>Anthophila</taxon>
        <taxon>Halictidae</taxon>
        <taxon>Rophitinae</taxon>
        <taxon>Dufourea</taxon>
    </lineage>
</organism>
<keyword evidence="5" id="KW-0808">Transferase</keyword>
<dbReference type="PANTHER" id="PTHR10344:SF1">
    <property type="entry name" value="THYMIDYLATE KINASE"/>
    <property type="match status" value="1"/>
</dbReference>
<dbReference type="CDD" id="cd01672">
    <property type="entry name" value="TMPK"/>
    <property type="match status" value="1"/>
</dbReference>
<evidence type="ECO:0000256" key="9">
    <source>
        <dbReference type="ARBA" id="ARBA00022840"/>
    </source>
</evidence>
<dbReference type="GO" id="GO:0005524">
    <property type="term" value="F:ATP binding"/>
    <property type="evidence" value="ECO:0007669"/>
    <property type="project" value="UniProtKB-KW"/>
</dbReference>
<evidence type="ECO:0000256" key="3">
    <source>
        <dbReference type="ARBA" id="ARBA00012980"/>
    </source>
</evidence>
<accession>A0A154PN71</accession>
<dbReference type="GO" id="GO:0006235">
    <property type="term" value="P:dTTP biosynthetic process"/>
    <property type="evidence" value="ECO:0007669"/>
    <property type="project" value="TreeGrafter"/>
</dbReference>
<keyword evidence="7" id="KW-0547">Nucleotide-binding</keyword>
<dbReference type="HAMAP" id="MF_00165">
    <property type="entry name" value="Thymidylate_kinase"/>
    <property type="match status" value="1"/>
</dbReference>
<dbReference type="Pfam" id="PF02223">
    <property type="entry name" value="Thymidylate_kin"/>
    <property type="match status" value="1"/>
</dbReference>
<dbReference type="GO" id="GO:0005634">
    <property type="term" value="C:nucleus"/>
    <property type="evidence" value="ECO:0007669"/>
    <property type="project" value="TreeGrafter"/>
</dbReference>
<protein>
    <recommendedName>
        <fullName evidence="4">Thymidylate kinase</fullName>
        <ecNumber evidence="3">2.7.4.9</ecNumber>
    </recommendedName>
</protein>
<keyword evidence="8 11" id="KW-0418">Kinase</keyword>
<keyword evidence="12" id="KW-1185">Reference proteome</keyword>
<dbReference type="Gene3D" id="3.40.50.300">
    <property type="entry name" value="P-loop containing nucleotide triphosphate hydrolases"/>
    <property type="match status" value="1"/>
</dbReference>
<sequence length="212" mass="23677">MSIARGALIVFEGCDRAGKSTQVKMLIEALNKQNIPAEARAFPERKTPIGSIINDFLAKKKDLSLEAMHLLFCANRWECKEDILKTLHSGTTLIVDRYAGSGAAYTAATTGKNLAWCKEPDKGLPCPDMVILLKISETSQRLRSNWGEERFETSKLQRLVASNYEKLQEKTWSIIDADQEQSVIHSQILEKVLVTVQTVQNSTIGCLYDTNT</sequence>
<dbReference type="GO" id="GO:0005829">
    <property type="term" value="C:cytosol"/>
    <property type="evidence" value="ECO:0007669"/>
    <property type="project" value="TreeGrafter"/>
</dbReference>
<evidence type="ECO:0000256" key="8">
    <source>
        <dbReference type="ARBA" id="ARBA00022777"/>
    </source>
</evidence>
<dbReference type="EC" id="2.7.4.9" evidence="3"/>
<dbReference type="AlphaFoldDB" id="A0A154PN71"/>